<sequence length="199" mass="22734">METPREVKDTLRCALETQRRKSLSAYTPATVTLDPEKAHSSLVLSEDRKRVRRADTRQRRPSTQERFDTQACVLGSERFTSGRHCWEVEVGDGPFWAVGVARECINREDRNSYNFHEKIWAVERWGDQFWALTDPLTPLPLSQVPSRIWVCLDCDRGQVAFIDAAYEAPIYTFPAGSVSAQSIRPWFRVGQGSQLSLCP</sequence>
<reference evidence="3" key="1">
    <citation type="submission" date="2011-10" db="EMBL/GenBank/DDBJ databases">
        <authorList>
            <consortium name="Soft-shell Turtle Genome Consortium"/>
        </authorList>
    </citation>
    <scope>NUCLEOTIDE SEQUENCE [LARGE SCALE GENOMIC DNA]</scope>
    <source>
        <strain evidence="3">Daiwa-1</strain>
    </source>
</reference>
<dbReference type="SMART" id="SM00589">
    <property type="entry name" value="PRY"/>
    <property type="match status" value="1"/>
</dbReference>
<dbReference type="GeneTree" id="ENSGT00940000153527"/>
<dbReference type="Ensembl" id="ENSPSIT00000012174.1">
    <property type="protein sequence ID" value="ENSPSIP00000012116.1"/>
    <property type="gene ID" value="ENSPSIG00000010938.1"/>
</dbReference>
<evidence type="ECO:0000259" key="1">
    <source>
        <dbReference type="PROSITE" id="PS50188"/>
    </source>
</evidence>
<dbReference type="EMBL" id="AGCU01109709">
    <property type="status" value="NOT_ANNOTATED_CDS"/>
    <property type="molecule type" value="Genomic_DNA"/>
</dbReference>
<dbReference type="PRINTS" id="PR01407">
    <property type="entry name" value="BUTYPHLNCDUF"/>
</dbReference>
<dbReference type="InterPro" id="IPR006574">
    <property type="entry name" value="PRY"/>
</dbReference>
<dbReference type="InterPro" id="IPR003879">
    <property type="entry name" value="Butyrophylin_SPRY"/>
</dbReference>
<dbReference type="InterPro" id="IPR003877">
    <property type="entry name" value="SPRY_dom"/>
</dbReference>
<keyword evidence="3" id="KW-1185">Reference proteome</keyword>
<dbReference type="InterPro" id="IPR050143">
    <property type="entry name" value="TRIM/RBCC"/>
</dbReference>
<dbReference type="SMART" id="SM00449">
    <property type="entry name" value="SPRY"/>
    <property type="match status" value="1"/>
</dbReference>
<proteinExistence type="predicted"/>
<reference evidence="2" key="4">
    <citation type="submission" date="2025-09" db="UniProtKB">
        <authorList>
            <consortium name="Ensembl"/>
        </authorList>
    </citation>
    <scope>IDENTIFICATION</scope>
</reference>
<dbReference type="eggNOG" id="ENOG502SHZI">
    <property type="taxonomic scope" value="Eukaryota"/>
</dbReference>
<dbReference type="Proteomes" id="UP000007267">
    <property type="component" value="Unassembled WGS sequence"/>
</dbReference>
<dbReference type="InterPro" id="IPR013320">
    <property type="entry name" value="ConA-like_dom_sf"/>
</dbReference>
<accession>K7FVQ6</accession>
<reference evidence="2" key="3">
    <citation type="submission" date="2025-08" db="UniProtKB">
        <authorList>
            <consortium name="Ensembl"/>
        </authorList>
    </citation>
    <scope>IDENTIFICATION</scope>
</reference>
<dbReference type="AlphaFoldDB" id="K7FVQ6"/>
<dbReference type="OMA" id="ECINRED"/>
<reference evidence="3" key="2">
    <citation type="journal article" date="2013" name="Nat. Genet.">
        <title>The draft genomes of soft-shell turtle and green sea turtle yield insights into the development and evolution of the turtle-specific body plan.</title>
        <authorList>
            <person name="Wang Z."/>
            <person name="Pascual-Anaya J."/>
            <person name="Zadissa A."/>
            <person name="Li W."/>
            <person name="Niimura Y."/>
            <person name="Huang Z."/>
            <person name="Li C."/>
            <person name="White S."/>
            <person name="Xiong Z."/>
            <person name="Fang D."/>
            <person name="Wang B."/>
            <person name="Ming Y."/>
            <person name="Chen Y."/>
            <person name="Zheng Y."/>
            <person name="Kuraku S."/>
            <person name="Pignatelli M."/>
            <person name="Herrero J."/>
            <person name="Beal K."/>
            <person name="Nozawa M."/>
            <person name="Li Q."/>
            <person name="Wang J."/>
            <person name="Zhang H."/>
            <person name="Yu L."/>
            <person name="Shigenobu S."/>
            <person name="Wang J."/>
            <person name="Liu J."/>
            <person name="Flicek P."/>
            <person name="Searle S."/>
            <person name="Wang J."/>
            <person name="Kuratani S."/>
            <person name="Yin Y."/>
            <person name="Aken B."/>
            <person name="Zhang G."/>
            <person name="Irie N."/>
        </authorList>
    </citation>
    <scope>NUCLEOTIDE SEQUENCE [LARGE SCALE GENOMIC DNA]</scope>
    <source>
        <strain evidence="3">Daiwa-1</strain>
    </source>
</reference>
<dbReference type="HOGENOM" id="CLU_013137_7_4_1"/>
<name>K7FVQ6_PELSI</name>
<dbReference type="SUPFAM" id="SSF49899">
    <property type="entry name" value="Concanavalin A-like lectins/glucanases"/>
    <property type="match status" value="1"/>
</dbReference>
<dbReference type="InterPro" id="IPR001870">
    <property type="entry name" value="B30.2/SPRY"/>
</dbReference>
<organism evidence="2 3">
    <name type="scientific">Pelodiscus sinensis</name>
    <name type="common">Chinese softshell turtle</name>
    <name type="synonym">Trionyx sinensis</name>
    <dbReference type="NCBI Taxonomy" id="13735"/>
    <lineage>
        <taxon>Eukaryota</taxon>
        <taxon>Metazoa</taxon>
        <taxon>Chordata</taxon>
        <taxon>Craniata</taxon>
        <taxon>Vertebrata</taxon>
        <taxon>Euteleostomi</taxon>
        <taxon>Archelosauria</taxon>
        <taxon>Testudinata</taxon>
        <taxon>Testudines</taxon>
        <taxon>Cryptodira</taxon>
        <taxon>Trionychia</taxon>
        <taxon>Trionychidae</taxon>
        <taxon>Pelodiscus</taxon>
    </lineage>
</organism>
<dbReference type="PROSITE" id="PS50188">
    <property type="entry name" value="B302_SPRY"/>
    <property type="match status" value="1"/>
</dbReference>
<dbReference type="PANTHER" id="PTHR24103">
    <property type="entry name" value="E3 UBIQUITIN-PROTEIN LIGASE TRIM"/>
    <property type="match status" value="1"/>
</dbReference>
<dbReference type="InterPro" id="IPR043136">
    <property type="entry name" value="B30.2/SPRY_sf"/>
</dbReference>
<feature type="domain" description="B30.2/SPRY" evidence="1">
    <location>
        <begin position="11"/>
        <end position="199"/>
    </location>
</feature>
<evidence type="ECO:0000313" key="2">
    <source>
        <dbReference type="Ensembl" id="ENSPSIP00000012116.1"/>
    </source>
</evidence>
<dbReference type="Pfam" id="PF00622">
    <property type="entry name" value="SPRY"/>
    <property type="match status" value="1"/>
</dbReference>
<dbReference type="Gene3D" id="2.60.120.920">
    <property type="match status" value="1"/>
</dbReference>
<evidence type="ECO:0000313" key="3">
    <source>
        <dbReference type="Proteomes" id="UP000007267"/>
    </source>
</evidence>
<dbReference type="Pfam" id="PF13765">
    <property type="entry name" value="PRY"/>
    <property type="match status" value="1"/>
</dbReference>
<dbReference type="FunFam" id="2.60.120.920:FF:000004">
    <property type="entry name" value="Butyrophilin subfamily 1 member A1"/>
    <property type="match status" value="1"/>
</dbReference>
<dbReference type="CDD" id="cd12888">
    <property type="entry name" value="SPRY_PRY_TRIM7_like"/>
    <property type="match status" value="1"/>
</dbReference>
<protein>
    <recommendedName>
        <fullName evidence="1">B30.2/SPRY domain-containing protein</fullName>
    </recommendedName>
</protein>